<organism evidence="2 3">
    <name type="scientific">Faecalibacterium prausnitzii</name>
    <dbReference type="NCBI Taxonomy" id="853"/>
    <lineage>
        <taxon>Bacteria</taxon>
        <taxon>Bacillati</taxon>
        <taxon>Bacillota</taxon>
        <taxon>Clostridia</taxon>
        <taxon>Eubacteriales</taxon>
        <taxon>Oscillospiraceae</taxon>
        <taxon>Faecalibacterium</taxon>
    </lineage>
</organism>
<accession>A0A329THX5</accession>
<protein>
    <recommendedName>
        <fullName evidence="4">2TM domain-containing protein</fullName>
    </recommendedName>
</protein>
<gene>
    <name evidence="2" type="ORF">C4N25_10870</name>
</gene>
<feature type="transmembrane region" description="Helical" evidence="1">
    <location>
        <begin position="21"/>
        <end position="43"/>
    </location>
</feature>
<name>A0A329THX5_9FIRM</name>
<evidence type="ECO:0008006" key="4">
    <source>
        <dbReference type="Google" id="ProtNLM"/>
    </source>
</evidence>
<comment type="caution">
    <text evidence="2">The sequence shown here is derived from an EMBL/GenBank/DDBJ whole genome shotgun (WGS) entry which is preliminary data.</text>
</comment>
<keyword evidence="1" id="KW-1133">Transmembrane helix</keyword>
<evidence type="ECO:0000313" key="3">
    <source>
        <dbReference type="Proteomes" id="UP000251634"/>
    </source>
</evidence>
<evidence type="ECO:0000256" key="1">
    <source>
        <dbReference type="SAM" id="Phobius"/>
    </source>
</evidence>
<keyword evidence="1" id="KW-0812">Transmembrane</keyword>
<dbReference type="RefSeq" id="WP_112116070.1">
    <property type="nucleotide sequence ID" value="NZ_PRKZ01000008.1"/>
</dbReference>
<keyword evidence="1" id="KW-0472">Membrane</keyword>
<reference evidence="2 3" key="1">
    <citation type="submission" date="2018-02" db="EMBL/GenBank/DDBJ databases">
        <title>Complete genome sequencing of Faecalibacterium prausnitzii strains isolated from the human gut.</title>
        <authorList>
            <person name="Fitzgerald B.C."/>
            <person name="Shkoporov A.N."/>
            <person name="Ross P.R."/>
            <person name="Hill C."/>
        </authorList>
    </citation>
    <scope>NUCLEOTIDE SEQUENCE [LARGE SCALE GENOMIC DNA]</scope>
    <source>
        <strain evidence="2 3">APC942/8-14-2</strain>
    </source>
</reference>
<dbReference type="EMBL" id="PRKZ01000008">
    <property type="protein sequence ID" value="RAW48613.1"/>
    <property type="molecule type" value="Genomic_DNA"/>
</dbReference>
<dbReference type="AlphaFoldDB" id="A0A329THX5"/>
<sequence length="80" mass="9425">MKKPSEETMRKFVAFCDSGRPWYFALGMCVAMLIVQFALWFAADEDKKPGWWYTVPAWFGIFRSLDNIHQARKNRESDAE</sequence>
<dbReference type="Proteomes" id="UP000251634">
    <property type="component" value="Unassembled WGS sequence"/>
</dbReference>
<evidence type="ECO:0000313" key="2">
    <source>
        <dbReference type="EMBL" id="RAW48613.1"/>
    </source>
</evidence>
<proteinExistence type="predicted"/>